<evidence type="ECO:0000313" key="2">
    <source>
        <dbReference type="Proteomes" id="UP000620559"/>
    </source>
</evidence>
<protein>
    <submittedName>
        <fullName evidence="1">Uncharacterized protein</fullName>
    </submittedName>
</protein>
<gene>
    <name evidence="1" type="ORF">IQ247_13735</name>
</gene>
<keyword evidence="2" id="KW-1185">Reference proteome</keyword>
<comment type="caution">
    <text evidence="1">The sequence shown here is derived from an EMBL/GenBank/DDBJ whole genome shotgun (WGS) entry which is preliminary data.</text>
</comment>
<accession>A0A8J7FCJ6</accession>
<dbReference type="EMBL" id="JADEWL010000040">
    <property type="protein sequence ID" value="MBE9213713.1"/>
    <property type="molecule type" value="Genomic_DNA"/>
</dbReference>
<dbReference type="AlphaFoldDB" id="A0A8J7FCJ6"/>
<sequence>MSGWTISVDAPWRFEDGDETTYNLTYQVNGCFSPPYGHIFKNGGDDLYLTHSKGETFLGDGWNGFVLLDFKVNQLSPCEIDETTQKYDCINGACIKAEVYNTPGIYNGLDECEVACGEGCSGKCLSKNEWQKIQDLANKLKQINCK</sequence>
<dbReference type="Proteomes" id="UP000620559">
    <property type="component" value="Unassembled WGS sequence"/>
</dbReference>
<name>A0A8J7FCJ6_9CYAN</name>
<evidence type="ECO:0000313" key="1">
    <source>
        <dbReference type="EMBL" id="MBE9213713.1"/>
    </source>
</evidence>
<reference evidence="1" key="1">
    <citation type="submission" date="2020-10" db="EMBL/GenBank/DDBJ databases">
        <authorList>
            <person name="Castelo-Branco R."/>
            <person name="Eusebio N."/>
            <person name="Adriana R."/>
            <person name="Vieira A."/>
            <person name="Brugerolle De Fraissinette N."/>
            <person name="Rezende De Castro R."/>
            <person name="Schneider M.P."/>
            <person name="Vasconcelos V."/>
            <person name="Leao P.N."/>
        </authorList>
    </citation>
    <scope>NUCLEOTIDE SEQUENCE</scope>
    <source>
        <strain evidence="1">LEGE 06105</strain>
    </source>
</reference>
<proteinExistence type="predicted"/>
<dbReference type="RefSeq" id="WP_193920866.1">
    <property type="nucleotide sequence ID" value="NZ_JADEWL010000040.1"/>
</dbReference>
<organism evidence="1 2">
    <name type="scientific">Plectonema cf. radiosum LEGE 06105</name>
    <dbReference type="NCBI Taxonomy" id="945769"/>
    <lineage>
        <taxon>Bacteria</taxon>
        <taxon>Bacillati</taxon>
        <taxon>Cyanobacteriota</taxon>
        <taxon>Cyanophyceae</taxon>
        <taxon>Oscillatoriophycideae</taxon>
        <taxon>Oscillatoriales</taxon>
        <taxon>Microcoleaceae</taxon>
        <taxon>Plectonema</taxon>
    </lineage>
</organism>